<evidence type="ECO:0000313" key="3">
    <source>
        <dbReference type="RefSeq" id="XP_013412164.1"/>
    </source>
</evidence>
<sequence>MICERKDGLDLTEVENLYIKLGYTAVQCELCVVRGRKEKNDSSWWNDSTRQETLTLLKPVLQDWQDSQRWQTKPKEEQKNKKLPDCVTGELKGMGYNIQYTVKKCSRLQHSLLLNAKQDGNQRKRMSYYIGRCKVRAVVSQDCHVAETGQCSQLSGYFQPGKDAASKTKVQLKEIVDRGKAKNIKKRVKKTRSTASKTGNPEKSAPRKDSNQPILSATTNDRGIENLGSGETSTDWKQISEVNLESADTQAGYVSEQSSSGQLSSTGSPFSAPSTKRELSAPFNGSRLSAPSITGSRPGRSSPESCPVAPSAASVPSALSVRNQISKESRLTVQPKLTTQPKEDKSHSTNAPSDPQGVDNIAKRTFKFRKTKLSTQTRLPLLSPDVPGEAFEKTQSGDEENSEQSQSRIVGYHTEKAVTANAFALSHPQATQQANSDKPIRQSHSVCKMSSSLLSEGEKMSKKHIKITKRLRNHSKQQHHVQESLEHVSDFNNDDVNAYDADPRGELEETEEDSKSSTVYPSKKIKLSKQNEELPEIDLSQNHDSLQQKHGNQTKLCNKKQETVSDKQMSFTPDVESTGHTCSSRNVVKPHSDVVSLERETGSPSRIGDGAEEVIHVEDDSDVDAMEQDIRNMRNVNQLQDDQLRYMVEKNEKYLRQIFEGKRSCLRHEEYKKGGVSRYNLDHNQASLCVYLESQNDAVMETLIQIFCKKHNKYLDYLMKVLLPEALIKIYMDVHQVGHAAAEEALRAATKNKKLSL</sequence>
<keyword evidence="2" id="KW-1185">Reference proteome</keyword>
<proteinExistence type="predicted"/>
<feature type="compositionally biased region" description="Polar residues" evidence="1">
    <location>
        <begin position="211"/>
        <end position="221"/>
    </location>
</feature>
<dbReference type="STRING" id="7574.A0A1S3JQC6"/>
<accession>A0A1S3JQC6</accession>
<dbReference type="KEGG" id="lak:106174933"/>
<dbReference type="RefSeq" id="XP_013412164.1">
    <property type="nucleotide sequence ID" value="XM_013556710.1"/>
</dbReference>
<feature type="region of interest" description="Disordered" evidence="1">
    <location>
        <begin position="545"/>
        <end position="608"/>
    </location>
</feature>
<feature type="region of interest" description="Disordered" evidence="1">
    <location>
        <begin position="181"/>
        <end position="360"/>
    </location>
</feature>
<feature type="region of interest" description="Disordered" evidence="1">
    <location>
        <begin position="376"/>
        <end position="407"/>
    </location>
</feature>
<feature type="region of interest" description="Disordered" evidence="1">
    <location>
        <begin position="471"/>
        <end position="527"/>
    </location>
</feature>
<gene>
    <name evidence="3" type="primary">LOC106174933</name>
</gene>
<feature type="compositionally biased region" description="Basic and acidic residues" evidence="1">
    <location>
        <begin position="480"/>
        <end position="489"/>
    </location>
</feature>
<protein>
    <submittedName>
        <fullName evidence="3">Uncharacterized protein LOC106174933 isoform X1</fullName>
    </submittedName>
</protein>
<feature type="compositionally biased region" description="Basic and acidic residues" evidence="1">
    <location>
        <begin position="590"/>
        <end position="601"/>
    </location>
</feature>
<feature type="compositionally biased region" description="Polar residues" evidence="1">
    <location>
        <begin position="229"/>
        <end position="249"/>
    </location>
</feature>
<dbReference type="GeneID" id="106174933"/>
<dbReference type="InParanoid" id="A0A1S3JQC6"/>
<organism evidence="2 3">
    <name type="scientific">Lingula anatina</name>
    <name type="common">Brachiopod</name>
    <name type="synonym">Lingula unguis</name>
    <dbReference type="NCBI Taxonomy" id="7574"/>
    <lineage>
        <taxon>Eukaryota</taxon>
        <taxon>Metazoa</taxon>
        <taxon>Spiralia</taxon>
        <taxon>Lophotrochozoa</taxon>
        <taxon>Brachiopoda</taxon>
        <taxon>Linguliformea</taxon>
        <taxon>Lingulata</taxon>
        <taxon>Lingulida</taxon>
        <taxon>Linguloidea</taxon>
        <taxon>Lingulidae</taxon>
        <taxon>Lingula</taxon>
    </lineage>
</organism>
<feature type="compositionally biased region" description="Polar residues" evidence="1">
    <location>
        <begin position="545"/>
        <end position="556"/>
    </location>
</feature>
<feature type="compositionally biased region" description="Low complexity" evidence="1">
    <location>
        <begin position="255"/>
        <end position="271"/>
    </location>
</feature>
<feature type="compositionally biased region" description="Polar residues" evidence="1">
    <location>
        <begin position="331"/>
        <end position="340"/>
    </location>
</feature>
<feature type="compositionally biased region" description="Polar residues" evidence="1">
    <location>
        <begin position="286"/>
        <end position="295"/>
    </location>
</feature>
<name>A0A1S3JQC6_LINAN</name>
<reference evidence="3" key="1">
    <citation type="submission" date="2025-08" db="UniProtKB">
        <authorList>
            <consortium name="RefSeq"/>
        </authorList>
    </citation>
    <scope>IDENTIFICATION</scope>
    <source>
        <tissue evidence="3">Gonads</tissue>
    </source>
</reference>
<dbReference type="AlphaFoldDB" id="A0A1S3JQC6"/>
<evidence type="ECO:0000313" key="2">
    <source>
        <dbReference type="Proteomes" id="UP000085678"/>
    </source>
</evidence>
<dbReference type="Proteomes" id="UP000085678">
    <property type="component" value="Unplaced"/>
</dbReference>
<dbReference type="OrthoDB" id="6382611at2759"/>
<feature type="compositionally biased region" description="Basic residues" evidence="1">
    <location>
        <begin position="181"/>
        <end position="192"/>
    </location>
</feature>
<feature type="compositionally biased region" description="Low complexity" evidence="1">
    <location>
        <begin position="301"/>
        <end position="321"/>
    </location>
</feature>
<evidence type="ECO:0000256" key="1">
    <source>
        <dbReference type="SAM" id="MobiDB-lite"/>
    </source>
</evidence>